<proteinExistence type="predicted"/>
<feature type="compositionally biased region" description="Low complexity" evidence="1">
    <location>
        <begin position="67"/>
        <end position="76"/>
    </location>
</feature>
<dbReference type="AlphaFoldDB" id="A0A1E1WV86"/>
<feature type="non-terminal residue" evidence="2">
    <location>
        <position position="265"/>
    </location>
</feature>
<evidence type="ECO:0000313" key="2">
    <source>
        <dbReference type="EMBL" id="JAT90943.1"/>
    </source>
</evidence>
<protein>
    <submittedName>
        <fullName evidence="2">Uncharacterized protein</fullName>
    </submittedName>
</protein>
<evidence type="ECO:0000256" key="1">
    <source>
        <dbReference type="SAM" id="MobiDB-lite"/>
    </source>
</evidence>
<organism evidence="2">
    <name type="scientific">Pectinophora gossypiella</name>
    <name type="common">Cotton pink bollworm</name>
    <name type="synonym">Depressaria gossypiella</name>
    <dbReference type="NCBI Taxonomy" id="13191"/>
    <lineage>
        <taxon>Eukaryota</taxon>
        <taxon>Metazoa</taxon>
        <taxon>Ecdysozoa</taxon>
        <taxon>Arthropoda</taxon>
        <taxon>Hexapoda</taxon>
        <taxon>Insecta</taxon>
        <taxon>Pterygota</taxon>
        <taxon>Neoptera</taxon>
        <taxon>Endopterygota</taxon>
        <taxon>Lepidoptera</taxon>
        <taxon>Glossata</taxon>
        <taxon>Ditrysia</taxon>
        <taxon>Gelechioidea</taxon>
        <taxon>Gelechiidae</taxon>
        <taxon>Apatetrinae</taxon>
        <taxon>Pectinophora</taxon>
    </lineage>
</organism>
<feature type="region of interest" description="Disordered" evidence="1">
    <location>
        <begin position="108"/>
        <end position="130"/>
    </location>
</feature>
<dbReference type="OrthoDB" id="941555at2759"/>
<gene>
    <name evidence="2" type="ORF">g.8939</name>
</gene>
<reference evidence="2" key="1">
    <citation type="submission" date="2015-09" db="EMBL/GenBank/DDBJ databases">
        <title>De novo assembly of Pectinophora gossypiella (Pink Bollworm) gut transcriptome.</title>
        <authorList>
            <person name="Tassone E.E."/>
        </authorList>
    </citation>
    <scope>NUCLEOTIDE SEQUENCE</scope>
</reference>
<feature type="compositionally biased region" description="Basic and acidic residues" evidence="1">
    <location>
        <begin position="36"/>
        <end position="46"/>
    </location>
</feature>
<sequence length="265" mass="29222">MSNRKESLKKSLGITEYPWSSDDDETERSQAVPEFSVRRARNEQEMSNRGNGSDAPGTSAQPPPTSAPSQSSPRRSQLFWSLSLSNPHRMSAISVPRNSSRLEVPLSLVSRPSHSSEGRGERSSASTNRNNAALDVQRIFAFRRLNRNLNNYRASRSGSHLYAIPRSERRSSARNSRDSIYSTPSVALSNNVTALIKARSRRNLPRHSSQSARNVNPTLTEAVMVDTEEANRGIWRPLADPSLPISPGSLGGIESNVQTVNLDQS</sequence>
<dbReference type="EMBL" id="GDQN01000111">
    <property type="protein sequence ID" value="JAT90943.1"/>
    <property type="molecule type" value="Transcribed_RNA"/>
</dbReference>
<feature type="region of interest" description="Disordered" evidence="1">
    <location>
        <begin position="1"/>
        <end position="76"/>
    </location>
</feature>
<accession>A0A1E1WV86</accession>
<name>A0A1E1WV86_PECGO</name>